<dbReference type="InterPro" id="IPR036068">
    <property type="entry name" value="Nicotinate_pribotase-like_C"/>
</dbReference>
<dbReference type="InterPro" id="IPR006406">
    <property type="entry name" value="Nic_PRibTrfase"/>
</dbReference>
<evidence type="ECO:0000313" key="12">
    <source>
        <dbReference type="Proteomes" id="UP000242381"/>
    </source>
</evidence>
<evidence type="ECO:0000256" key="1">
    <source>
        <dbReference type="ARBA" id="ARBA00004952"/>
    </source>
</evidence>
<evidence type="ECO:0000256" key="8">
    <source>
        <dbReference type="RuleBase" id="RU003838"/>
    </source>
</evidence>
<dbReference type="SUPFAM" id="SSF54675">
    <property type="entry name" value="Nicotinate/Quinolinate PRTase N-terminal domain-like"/>
    <property type="match status" value="1"/>
</dbReference>
<evidence type="ECO:0000259" key="9">
    <source>
        <dbReference type="Pfam" id="PF04095"/>
    </source>
</evidence>
<accession>A0A0A1NAD9</accession>
<dbReference type="Pfam" id="PF17767">
    <property type="entry name" value="NAPRTase_N"/>
    <property type="match status" value="1"/>
</dbReference>
<evidence type="ECO:0000256" key="3">
    <source>
        <dbReference type="ARBA" id="ARBA00013236"/>
    </source>
</evidence>
<dbReference type="PIRSF" id="PIRSF000484">
    <property type="entry name" value="NAPRT"/>
    <property type="match status" value="1"/>
</dbReference>
<protein>
    <recommendedName>
        <fullName evidence="3 8">Nicotinate phosphoribosyltransferase</fullName>
        <ecNumber evidence="3 8">6.3.4.21</ecNumber>
    </recommendedName>
</protein>
<evidence type="ECO:0000313" key="11">
    <source>
        <dbReference type="EMBL" id="ORE23066.1"/>
    </source>
</evidence>
<organism evidence="11 12">
    <name type="scientific">Rhizopus microsporus</name>
    <dbReference type="NCBI Taxonomy" id="58291"/>
    <lineage>
        <taxon>Eukaryota</taxon>
        <taxon>Fungi</taxon>
        <taxon>Fungi incertae sedis</taxon>
        <taxon>Mucoromycota</taxon>
        <taxon>Mucoromycotina</taxon>
        <taxon>Mucoromycetes</taxon>
        <taxon>Mucorales</taxon>
        <taxon>Mucorineae</taxon>
        <taxon>Rhizopodaceae</taxon>
        <taxon>Rhizopus</taxon>
    </lineage>
</organism>
<dbReference type="GO" id="GO:0016757">
    <property type="term" value="F:glycosyltransferase activity"/>
    <property type="evidence" value="ECO:0007669"/>
    <property type="project" value="UniProtKB-KW"/>
</dbReference>
<feature type="domain" description="Nicotinate phosphoribosyltransferase N-terminal" evidence="10">
    <location>
        <begin position="10"/>
        <end position="133"/>
    </location>
</feature>
<sequence length="413" mass="47596">MTHQVFPSILDNDLYKFTMQNAVFTYYKRDIPVVYQFTNREKQLQLNAEAVDWLQKQIDDLENLHLTDAEREYLSGYPYFQQDYIDFLYQFRYKPKEQVKLKFDKTTNDLELEVVGNWHETILYEVPLLALISEAYFRFVDKDWNYDGQYEHAAEKARVLLEHGCAFAEFGTRRRRDFKTQDMVIRALKETFETYKTNCLQEGKEVKGLLTGTSNVYFAMKYAMNAIGTVAHEFFMAVSALENVQHANRETLGIWHKVYKGALGIALTDTFTTPIFLKDFQYDLASVYTGVRHDSGDPMQFTETIVNHYKSIGIDPSTKTIVFSDSLNVERAIALYDHAKKLGIKPSFGIGTSLTNDFKKASDGKTKSKPLNIVIKIKECIGKRVIKLSDDVLKHSADEATISAFEHELGITK</sequence>
<dbReference type="GO" id="GO:0034355">
    <property type="term" value="P:NAD+ biosynthetic process via the salvage pathway"/>
    <property type="evidence" value="ECO:0007669"/>
    <property type="project" value="TreeGrafter"/>
</dbReference>
<evidence type="ECO:0000256" key="2">
    <source>
        <dbReference type="ARBA" id="ARBA00010897"/>
    </source>
</evidence>
<dbReference type="EC" id="6.3.4.21" evidence="3 8"/>
<keyword evidence="11" id="KW-0808">Transferase</keyword>
<evidence type="ECO:0000256" key="4">
    <source>
        <dbReference type="ARBA" id="ARBA00022553"/>
    </source>
</evidence>
<comment type="PTM">
    <text evidence="8">Transiently phosphorylated on a His residue during the reaction cycle. Phosphorylation strongly increases the affinity for substrates and increases the rate of nicotinate D-ribonucleotide production. Dephosphorylation regenerates the low-affinity form of the enzyme, leading to product release.</text>
</comment>
<dbReference type="HAMAP" id="MF_00570">
    <property type="entry name" value="NAPRTase"/>
    <property type="match status" value="1"/>
</dbReference>
<keyword evidence="6 8" id="KW-0662">Pyridine nucleotide biosynthesis</keyword>
<comment type="pathway">
    <text evidence="1 8">Cofactor biosynthesis; NAD(+) biosynthesis; nicotinate D-ribonucleotide from nicotinate: step 1/1.</text>
</comment>
<evidence type="ECO:0000256" key="7">
    <source>
        <dbReference type="ARBA" id="ARBA00048668"/>
    </source>
</evidence>
<keyword evidence="4" id="KW-0597">Phosphoprotein</keyword>
<evidence type="ECO:0000256" key="5">
    <source>
        <dbReference type="ARBA" id="ARBA00022598"/>
    </source>
</evidence>
<dbReference type="Proteomes" id="UP000242381">
    <property type="component" value="Unassembled WGS sequence"/>
</dbReference>
<evidence type="ECO:0000256" key="6">
    <source>
        <dbReference type="ARBA" id="ARBA00022642"/>
    </source>
</evidence>
<proteinExistence type="inferred from homology"/>
<comment type="similarity">
    <text evidence="2 8">Belongs to the NAPRTase family.</text>
</comment>
<dbReference type="InterPro" id="IPR041525">
    <property type="entry name" value="N/Namide_PRibTrfase"/>
</dbReference>
<name>A0A0A1NAD9_RHIZD</name>
<dbReference type="EMBL" id="KV921261">
    <property type="protein sequence ID" value="ORE23066.1"/>
    <property type="molecule type" value="Genomic_DNA"/>
</dbReference>
<comment type="catalytic activity">
    <reaction evidence="7 8">
        <text>5-phospho-alpha-D-ribose 1-diphosphate + nicotinate + ATP + H2O = nicotinate beta-D-ribonucleotide + ADP + phosphate + diphosphate</text>
        <dbReference type="Rhea" id="RHEA:36163"/>
        <dbReference type="ChEBI" id="CHEBI:15377"/>
        <dbReference type="ChEBI" id="CHEBI:30616"/>
        <dbReference type="ChEBI" id="CHEBI:32544"/>
        <dbReference type="ChEBI" id="CHEBI:33019"/>
        <dbReference type="ChEBI" id="CHEBI:43474"/>
        <dbReference type="ChEBI" id="CHEBI:57502"/>
        <dbReference type="ChEBI" id="CHEBI:58017"/>
        <dbReference type="ChEBI" id="CHEBI:456216"/>
        <dbReference type="EC" id="6.3.4.21"/>
    </reaction>
</comment>
<dbReference type="SUPFAM" id="SSF51690">
    <property type="entry name" value="Nicotinate/Quinolinate PRTase C-terminal domain-like"/>
    <property type="match status" value="1"/>
</dbReference>
<dbReference type="InterPro" id="IPR007229">
    <property type="entry name" value="Nic_PRibTrfase-Fam"/>
</dbReference>
<gene>
    <name evidence="11" type="ORF">BCV71DRAFT_247237</name>
</gene>
<dbReference type="InterPro" id="IPR040727">
    <property type="entry name" value="NAPRTase_N"/>
</dbReference>
<dbReference type="NCBIfam" id="NF003704">
    <property type="entry name" value="PRK05321.1"/>
    <property type="match status" value="1"/>
</dbReference>
<dbReference type="GO" id="GO:0004516">
    <property type="term" value="F:nicotinate phosphoribosyltransferase activity"/>
    <property type="evidence" value="ECO:0007669"/>
    <property type="project" value="UniProtKB-UniRule"/>
</dbReference>
<dbReference type="PANTHER" id="PTHR11098:SF1">
    <property type="entry name" value="NICOTINATE PHOSPHORIBOSYLTRANSFERASE"/>
    <property type="match status" value="1"/>
</dbReference>
<keyword evidence="11" id="KW-0328">Glycosyltransferase</keyword>
<feature type="domain" description="Nicotinate/nicotinamide phosphoribosyltransferase" evidence="9">
    <location>
        <begin position="165"/>
        <end position="409"/>
    </location>
</feature>
<dbReference type="PANTHER" id="PTHR11098">
    <property type="entry name" value="NICOTINATE PHOSPHORIBOSYLTRANSFERASE"/>
    <property type="match status" value="1"/>
</dbReference>
<dbReference type="AlphaFoldDB" id="A0A0A1NAD9"/>
<dbReference type="Pfam" id="PF04095">
    <property type="entry name" value="NAPRTase"/>
    <property type="match status" value="1"/>
</dbReference>
<comment type="function">
    <text evidence="8">Catalyzes the synthesis of beta-nicotinate D-ribonucleotide from nicotinate and 5-phospho-D-ribose 1-phosphate at the expense of ATP.</text>
</comment>
<keyword evidence="5 8" id="KW-0436">Ligase</keyword>
<dbReference type="GO" id="GO:0005829">
    <property type="term" value="C:cytosol"/>
    <property type="evidence" value="ECO:0007669"/>
    <property type="project" value="TreeGrafter"/>
</dbReference>
<reference evidence="11 12" key="1">
    <citation type="journal article" date="2016" name="Proc. Natl. Acad. Sci. U.S.A.">
        <title>Lipid metabolic changes in an early divergent fungus govern the establishment of a mutualistic symbiosis with endobacteria.</title>
        <authorList>
            <person name="Lastovetsky O.A."/>
            <person name="Gaspar M.L."/>
            <person name="Mondo S.J."/>
            <person name="LaButti K.M."/>
            <person name="Sandor L."/>
            <person name="Grigoriev I.V."/>
            <person name="Henry S.A."/>
            <person name="Pawlowska T.E."/>
        </authorList>
    </citation>
    <scope>NUCLEOTIDE SEQUENCE [LARGE SCALE GENOMIC DNA]</scope>
    <source>
        <strain evidence="11 12">ATCC 11559</strain>
    </source>
</reference>
<evidence type="ECO:0000259" key="10">
    <source>
        <dbReference type="Pfam" id="PF17767"/>
    </source>
</evidence>
<dbReference type="UniPathway" id="UPA00253">
    <property type="reaction ID" value="UER00457"/>
</dbReference>
<dbReference type="NCBIfam" id="TIGR01514">
    <property type="entry name" value="NAPRTase"/>
    <property type="match status" value="1"/>
</dbReference>
<dbReference type="Gene3D" id="3.20.140.10">
    <property type="entry name" value="nicotinate phosphoribosyltransferase"/>
    <property type="match status" value="1"/>
</dbReference>
<dbReference type="OMA" id="IEHCLEY"/>
<dbReference type="VEuPathDB" id="FungiDB:BCV72DRAFT_85600"/>